<organism evidence="3 4">
    <name type="scientific">Plectus sambesii</name>
    <dbReference type="NCBI Taxonomy" id="2011161"/>
    <lineage>
        <taxon>Eukaryota</taxon>
        <taxon>Metazoa</taxon>
        <taxon>Ecdysozoa</taxon>
        <taxon>Nematoda</taxon>
        <taxon>Chromadorea</taxon>
        <taxon>Plectida</taxon>
        <taxon>Plectina</taxon>
        <taxon>Plectoidea</taxon>
        <taxon>Plectidae</taxon>
        <taxon>Plectus</taxon>
    </lineage>
</organism>
<evidence type="ECO:0000313" key="4">
    <source>
        <dbReference type="WBParaSite" id="PSAMB.scaffold2387size23465.g17767.t1"/>
    </source>
</evidence>
<keyword evidence="3" id="KW-1185">Reference proteome</keyword>
<proteinExistence type="predicted"/>
<sequence length="166" mass="19695">MANDLQQNFTVALQELADCKLHPSSEADEAIWKAEEFLSLAFKVGTLNDLTAGIPPTHTWWPRKTWEPHQDQAPSQEPLNMLEKPSTSSKNNEKHEVYMDRMTLERKQMEFEREKVLERERRLSEEERRVQQEKALLEAKRRLLIEEKERHSVVSEHPEPRSYYRA</sequence>
<evidence type="ECO:0000256" key="1">
    <source>
        <dbReference type="SAM" id="Coils"/>
    </source>
</evidence>
<evidence type="ECO:0000256" key="2">
    <source>
        <dbReference type="SAM" id="MobiDB-lite"/>
    </source>
</evidence>
<dbReference type="WBParaSite" id="PSAMB.scaffold2387size23465.g17767.t1">
    <property type="protein sequence ID" value="PSAMB.scaffold2387size23465.g17767.t1"/>
    <property type="gene ID" value="PSAMB.scaffold2387size23465.g17767"/>
</dbReference>
<keyword evidence="1" id="KW-0175">Coiled coil</keyword>
<feature type="region of interest" description="Disordered" evidence="2">
    <location>
        <begin position="147"/>
        <end position="166"/>
    </location>
</feature>
<dbReference type="AlphaFoldDB" id="A0A914VR43"/>
<dbReference type="Proteomes" id="UP000887566">
    <property type="component" value="Unplaced"/>
</dbReference>
<evidence type="ECO:0000313" key="3">
    <source>
        <dbReference type="Proteomes" id="UP000887566"/>
    </source>
</evidence>
<accession>A0A914VR43</accession>
<reference evidence="4" key="1">
    <citation type="submission" date="2022-11" db="UniProtKB">
        <authorList>
            <consortium name="WormBaseParasite"/>
        </authorList>
    </citation>
    <scope>IDENTIFICATION</scope>
</reference>
<protein>
    <submittedName>
        <fullName evidence="4">Uncharacterized protein</fullName>
    </submittedName>
</protein>
<feature type="region of interest" description="Disordered" evidence="2">
    <location>
        <begin position="61"/>
        <end position="97"/>
    </location>
</feature>
<name>A0A914VR43_9BILA</name>
<feature type="coiled-coil region" evidence="1">
    <location>
        <begin position="99"/>
        <end position="147"/>
    </location>
</feature>